<dbReference type="PANTHER" id="PTHR36928">
    <property type="entry name" value="PHOSPHATASE YCDX-RELATED"/>
    <property type="match status" value="1"/>
</dbReference>
<evidence type="ECO:0000259" key="3">
    <source>
        <dbReference type="SMART" id="SM00278"/>
    </source>
</evidence>
<keyword evidence="2" id="KW-0235">DNA replication</keyword>
<sequence>VTPPGNTPDSAQIVQYLQRHASLMELSGANSFRVRAFVNAARMLEELEVDIPQMAQQGTLTEIDGVGKGVAEFIGEYIEHGSAEAYRTLTETIPEPLLDLLRIPGLGTKKIKAIYDTLGIASIPDLAAACEDGRLDQMPGFGTKTQQNILKGI</sequence>
<dbReference type="SUPFAM" id="SSF47781">
    <property type="entry name" value="RuvA domain 2-like"/>
    <property type="match status" value="1"/>
</dbReference>
<dbReference type="InterPro" id="IPR003583">
    <property type="entry name" value="Hlx-hairpin-Hlx_DNA-bd_motif"/>
</dbReference>
<name>A0A382L950_9ZZZZ</name>
<dbReference type="SUPFAM" id="SSF47802">
    <property type="entry name" value="DNA polymerase beta, N-terminal domain-like"/>
    <property type="match status" value="1"/>
</dbReference>
<dbReference type="Gene3D" id="1.10.150.110">
    <property type="entry name" value="DNA polymerase beta, N-terminal domain-like"/>
    <property type="match status" value="1"/>
</dbReference>
<dbReference type="GO" id="GO:0006281">
    <property type="term" value="P:DNA repair"/>
    <property type="evidence" value="ECO:0007669"/>
    <property type="project" value="InterPro"/>
</dbReference>
<dbReference type="GO" id="GO:0071897">
    <property type="term" value="P:DNA biosynthetic process"/>
    <property type="evidence" value="ECO:0007669"/>
    <property type="project" value="UniProtKB-KW"/>
</dbReference>
<accession>A0A382L950</accession>
<keyword evidence="1" id="KW-0237">DNA synthesis</keyword>
<feature type="non-terminal residue" evidence="4">
    <location>
        <position position="1"/>
    </location>
</feature>
<dbReference type="GO" id="GO:0005829">
    <property type="term" value="C:cytosol"/>
    <property type="evidence" value="ECO:0007669"/>
    <property type="project" value="TreeGrafter"/>
</dbReference>
<feature type="domain" description="Helix-hairpin-helix DNA-binding motif class 1" evidence="3">
    <location>
        <begin position="133"/>
        <end position="152"/>
    </location>
</feature>
<dbReference type="InterPro" id="IPR050243">
    <property type="entry name" value="PHP_phosphatase"/>
</dbReference>
<dbReference type="GO" id="GO:0008270">
    <property type="term" value="F:zinc ion binding"/>
    <property type="evidence" value="ECO:0007669"/>
    <property type="project" value="TreeGrafter"/>
</dbReference>
<dbReference type="InterPro" id="IPR027421">
    <property type="entry name" value="DNA_pol_lamdba_lyase_dom_sf"/>
</dbReference>
<dbReference type="Pfam" id="PF14520">
    <property type="entry name" value="HHH_5"/>
    <property type="match status" value="1"/>
</dbReference>
<evidence type="ECO:0000256" key="2">
    <source>
        <dbReference type="ARBA" id="ARBA00022705"/>
    </source>
</evidence>
<dbReference type="GO" id="GO:0042578">
    <property type="term" value="F:phosphoric ester hydrolase activity"/>
    <property type="evidence" value="ECO:0007669"/>
    <property type="project" value="TreeGrafter"/>
</dbReference>
<gene>
    <name evidence="4" type="ORF">METZ01_LOCUS286100</name>
</gene>
<dbReference type="PANTHER" id="PTHR36928:SF1">
    <property type="entry name" value="PHOSPHATASE YCDX-RELATED"/>
    <property type="match status" value="1"/>
</dbReference>
<evidence type="ECO:0000313" key="4">
    <source>
        <dbReference type="EMBL" id="SVC33246.1"/>
    </source>
</evidence>
<dbReference type="Gene3D" id="1.10.150.20">
    <property type="entry name" value="5' to 3' exonuclease, C-terminal subdomain"/>
    <property type="match status" value="1"/>
</dbReference>
<dbReference type="GO" id="GO:0003677">
    <property type="term" value="F:DNA binding"/>
    <property type="evidence" value="ECO:0007669"/>
    <property type="project" value="InterPro"/>
</dbReference>
<dbReference type="InterPro" id="IPR010994">
    <property type="entry name" value="RuvA_2-like"/>
</dbReference>
<feature type="domain" description="Helix-hairpin-helix DNA-binding motif class 1" evidence="3">
    <location>
        <begin position="98"/>
        <end position="117"/>
    </location>
</feature>
<dbReference type="SMART" id="SM00278">
    <property type="entry name" value="HhH1"/>
    <property type="match status" value="3"/>
</dbReference>
<protein>
    <recommendedName>
        <fullName evidence="3">Helix-hairpin-helix DNA-binding motif class 1 domain-containing protein</fullName>
    </recommendedName>
</protein>
<reference evidence="4" key="1">
    <citation type="submission" date="2018-05" db="EMBL/GenBank/DDBJ databases">
        <authorList>
            <person name="Lanie J.A."/>
            <person name="Ng W.-L."/>
            <person name="Kazmierczak K.M."/>
            <person name="Andrzejewski T.M."/>
            <person name="Davidsen T.M."/>
            <person name="Wayne K.J."/>
            <person name="Tettelin H."/>
            <person name="Glass J.I."/>
            <person name="Rusch D."/>
            <person name="Podicherti R."/>
            <person name="Tsui H.-C.T."/>
            <person name="Winkler M.E."/>
        </authorList>
    </citation>
    <scope>NUCLEOTIDE SEQUENCE</scope>
</reference>
<dbReference type="Pfam" id="PF14716">
    <property type="entry name" value="HHH_8"/>
    <property type="match status" value="1"/>
</dbReference>
<proteinExistence type="predicted"/>
<organism evidence="4">
    <name type="scientific">marine metagenome</name>
    <dbReference type="NCBI Taxonomy" id="408172"/>
    <lineage>
        <taxon>unclassified sequences</taxon>
        <taxon>metagenomes</taxon>
        <taxon>ecological metagenomes</taxon>
    </lineage>
</organism>
<feature type="domain" description="Helix-hairpin-helix DNA-binding motif class 1" evidence="3">
    <location>
        <begin position="58"/>
        <end position="77"/>
    </location>
</feature>
<evidence type="ECO:0000256" key="1">
    <source>
        <dbReference type="ARBA" id="ARBA00022634"/>
    </source>
</evidence>
<dbReference type="InterPro" id="IPR010996">
    <property type="entry name" value="HHH_MUS81"/>
</dbReference>
<dbReference type="EMBL" id="UINC01085569">
    <property type="protein sequence ID" value="SVC33246.1"/>
    <property type="molecule type" value="Genomic_DNA"/>
</dbReference>
<dbReference type="AlphaFoldDB" id="A0A382L950"/>